<feature type="domain" description="RNase H type-1" evidence="1">
    <location>
        <begin position="120"/>
        <end position="232"/>
    </location>
</feature>
<evidence type="ECO:0000259" key="1">
    <source>
        <dbReference type="Pfam" id="PF13456"/>
    </source>
</evidence>
<reference evidence="2" key="2">
    <citation type="submission" date="2021-03" db="UniProtKB">
        <authorList>
            <consortium name="EnsemblPlants"/>
        </authorList>
    </citation>
    <scope>IDENTIFICATION</scope>
</reference>
<proteinExistence type="predicted"/>
<sequence>MKGARKAVGNGSSISIWHDPWVPNLPGFKVSLTQGEMDGGPATVRDLWIDKSWNLEALNAFYSPVEIAEICNNPIPLYDRVDVWSVPSASNVSPELNEIWKPPSHGVIKVNSDAAIFKPNGVGLGGVMRDVVGDVVASTCLPLHGNFEFDIAEALTMRYALSVAINSGFRKICLETDSLKLHSHLIKRCSLATTFRSIVHDILQLSSYCLSCQVTFVKRNDNRVAHALSKLCSSFNSLRVWMEEVPLSVFAFVMADLSLLID</sequence>
<dbReference type="InterPro" id="IPR052929">
    <property type="entry name" value="RNase_H-like_EbsB-rel"/>
</dbReference>
<dbReference type="PANTHER" id="PTHR47074:SF11">
    <property type="entry name" value="REVERSE TRANSCRIPTASE-LIKE PROTEIN"/>
    <property type="match status" value="1"/>
</dbReference>
<reference evidence="2" key="1">
    <citation type="journal article" date="2017" name="Nature">
        <title>The genome of Chenopodium quinoa.</title>
        <authorList>
            <person name="Jarvis D.E."/>
            <person name="Ho Y.S."/>
            <person name="Lightfoot D.J."/>
            <person name="Schmoeckel S.M."/>
            <person name="Li B."/>
            <person name="Borm T.J.A."/>
            <person name="Ohyanagi H."/>
            <person name="Mineta K."/>
            <person name="Michell C.T."/>
            <person name="Saber N."/>
            <person name="Kharbatia N.M."/>
            <person name="Rupper R.R."/>
            <person name="Sharp A.R."/>
            <person name="Dally N."/>
            <person name="Boughton B.A."/>
            <person name="Woo Y.H."/>
            <person name="Gao G."/>
            <person name="Schijlen E.G.W.M."/>
            <person name="Guo X."/>
            <person name="Momin A.A."/>
            <person name="Negrao S."/>
            <person name="Al-Babili S."/>
            <person name="Gehring C."/>
            <person name="Roessner U."/>
            <person name="Jung C."/>
            <person name="Murphy K."/>
            <person name="Arold S.T."/>
            <person name="Gojobori T."/>
            <person name="van der Linden C.G."/>
            <person name="van Loo E.N."/>
            <person name="Jellen E.N."/>
            <person name="Maughan P.J."/>
            <person name="Tester M."/>
        </authorList>
    </citation>
    <scope>NUCLEOTIDE SEQUENCE [LARGE SCALE GENOMIC DNA]</scope>
    <source>
        <strain evidence="2">cv. PI 614886</strain>
    </source>
</reference>
<dbReference type="GO" id="GO:0003676">
    <property type="term" value="F:nucleic acid binding"/>
    <property type="evidence" value="ECO:0007669"/>
    <property type="project" value="InterPro"/>
</dbReference>
<dbReference type="InterPro" id="IPR002156">
    <property type="entry name" value="RNaseH_domain"/>
</dbReference>
<evidence type="ECO:0000313" key="3">
    <source>
        <dbReference type="Proteomes" id="UP000596660"/>
    </source>
</evidence>
<dbReference type="GO" id="GO:0004523">
    <property type="term" value="F:RNA-DNA hybrid ribonuclease activity"/>
    <property type="evidence" value="ECO:0007669"/>
    <property type="project" value="InterPro"/>
</dbReference>
<dbReference type="Gene3D" id="3.30.420.10">
    <property type="entry name" value="Ribonuclease H-like superfamily/Ribonuclease H"/>
    <property type="match status" value="1"/>
</dbReference>
<name>A0A803NCU6_CHEQI</name>
<dbReference type="Proteomes" id="UP000596660">
    <property type="component" value="Unplaced"/>
</dbReference>
<dbReference type="CDD" id="cd06222">
    <property type="entry name" value="RNase_H_like"/>
    <property type="match status" value="1"/>
</dbReference>
<keyword evidence="3" id="KW-1185">Reference proteome</keyword>
<dbReference type="Gramene" id="AUR62043925-RA">
    <property type="protein sequence ID" value="AUR62043925-RA:cds"/>
    <property type="gene ID" value="AUR62043925"/>
</dbReference>
<accession>A0A803NCU6</accession>
<dbReference type="Pfam" id="PF13456">
    <property type="entry name" value="RVT_3"/>
    <property type="match status" value="1"/>
</dbReference>
<dbReference type="InterPro" id="IPR036397">
    <property type="entry name" value="RNaseH_sf"/>
</dbReference>
<dbReference type="PANTHER" id="PTHR47074">
    <property type="entry name" value="BNAC02G40300D PROTEIN"/>
    <property type="match status" value="1"/>
</dbReference>
<protein>
    <recommendedName>
        <fullName evidence="1">RNase H type-1 domain-containing protein</fullName>
    </recommendedName>
</protein>
<evidence type="ECO:0000313" key="2">
    <source>
        <dbReference type="EnsemblPlants" id="AUR62043925-RA:cds"/>
    </source>
</evidence>
<organism evidence="2 3">
    <name type="scientific">Chenopodium quinoa</name>
    <name type="common">Quinoa</name>
    <dbReference type="NCBI Taxonomy" id="63459"/>
    <lineage>
        <taxon>Eukaryota</taxon>
        <taxon>Viridiplantae</taxon>
        <taxon>Streptophyta</taxon>
        <taxon>Embryophyta</taxon>
        <taxon>Tracheophyta</taxon>
        <taxon>Spermatophyta</taxon>
        <taxon>Magnoliopsida</taxon>
        <taxon>eudicotyledons</taxon>
        <taxon>Gunneridae</taxon>
        <taxon>Pentapetalae</taxon>
        <taxon>Caryophyllales</taxon>
        <taxon>Chenopodiaceae</taxon>
        <taxon>Chenopodioideae</taxon>
        <taxon>Atripliceae</taxon>
        <taxon>Chenopodium</taxon>
    </lineage>
</organism>
<dbReference type="InterPro" id="IPR044730">
    <property type="entry name" value="RNase_H-like_dom_plant"/>
</dbReference>
<dbReference type="EnsemblPlants" id="AUR62043925-RA">
    <property type="protein sequence ID" value="AUR62043925-RA:cds"/>
    <property type="gene ID" value="AUR62043925"/>
</dbReference>
<dbReference type="AlphaFoldDB" id="A0A803NCU6"/>